<accession>W3VQ38</accession>
<name>W3VQ38_MOEAP</name>
<evidence type="ECO:0000313" key="1">
    <source>
        <dbReference type="EMBL" id="ETS63679.1"/>
    </source>
</evidence>
<organism evidence="1 2">
    <name type="scientific">Moesziomyces aphidis</name>
    <name type="common">Pseudozyma aphidis</name>
    <dbReference type="NCBI Taxonomy" id="84754"/>
    <lineage>
        <taxon>Eukaryota</taxon>
        <taxon>Fungi</taxon>
        <taxon>Dikarya</taxon>
        <taxon>Basidiomycota</taxon>
        <taxon>Ustilaginomycotina</taxon>
        <taxon>Ustilaginomycetes</taxon>
        <taxon>Ustilaginales</taxon>
        <taxon>Ustilaginaceae</taxon>
        <taxon>Moesziomyces</taxon>
    </lineage>
</organism>
<keyword evidence="2" id="KW-1185">Reference proteome</keyword>
<dbReference type="EMBL" id="AWNI01000008">
    <property type="protein sequence ID" value="ETS63679.1"/>
    <property type="molecule type" value="Genomic_DNA"/>
</dbReference>
<dbReference type="OrthoDB" id="10527284at2759"/>
<comment type="caution">
    <text evidence="1">The sequence shown here is derived from an EMBL/GenBank/DDBJ whole genome shotgun (WGS) entry which is preliminary data.</text>
</comment>
<dbReference type="AlphaFoldDB" id="W3VQ38"/>
<gene>
    <name evidence="1" type="ORF">PaG_01985</name>
</gene>
<reference evidence="1 2" key="1">
    <citation type="journal article" date="2014" name="Genome Announc.">
        <title>Genome sequence of the basidiomycetous fungus Pseudozyma aphidis DSM70725, an efficient producer of biosurfactant mannosylerythritol lipids.</title>
        <authorList>
            <person name="Lorenz S."/>
            <person name="Guenther M."/>
            <person name="Grumaz C."/>
            <person name="Rupp S."/>
            <person name="Zibek S."/>
            <person name="Sohn K."/>
        </authorList>
    </citation>
    <scope>NUCLEOTIDE SEQUENCE [LARGE SCALE GENOMIC DNA]</scope>
    <source>
        <strain evidence="2">ATCC 32657 / CBS 517.83 / DSM 70725 / JCM 10318 / NBRC 10182 / NRRL Y-7954 / St-0401</strain>
    </source>
</reference>
<sequence>MSGNSGPPGSISFYRSNINIFLGDVRHAGNGSNARLNLGDAINAVVAAANAAANAAGNVSLILGDATNAGVAAGNVRIISGEATNAGVAAGDAVTTGTDPDQSTTWFRTKHWVPEHLFEPFEGSARDIPGFHRIKHGRFVRDGVTGNTLVVWAVARRDAPYVLSRAMGLTGYQAVQISRALYDVILEEAHRIRAQRANEARDASEDARYHLGIDEDEDCTYDEANLAE</sequence>
<dbReference type="HOGENOM" id="CLU_1215222_0_0_1"/>
<proteinExistence type="predicted"/>
<evidence type="ECO:0000313" key="2">
    <source>
        <dbReference type="Proteomes" id="UP000019462"/>
    </source>
</evidence>
<protein>
    <submittedName>
        <fullName evidence="1">Uncharacterized protein</fullName>
    </submittedName>
</protein>
<dbReference type="Proteomes" id="UP000019462">
    <property type="component" value="Unassembled WGS sequence"/>
</dbReference>